<evidence type="ECO:0000313" key="2">
    <source>
        <dbReference type="EMBL" id="RXN34719.1"/>
    </source>
</evidence>
<protein>
    <submittedName>
        <fullName evidence="2">Uncharacterized protein</fullName>
    </submittedName>
</protein>
<gene>
    <name evidence="2" type="ORF">ROHU_014804</name>
</gene>
<reference evidence="2 3" key="1">
    <citation type="submission" date="2018-03" db="EMBL/GenBank/DDBJ databases">
        <title>Draft genome sequence of Rohu Carp (Labeo rohita).</title>
        <authorList>
            <person name="Das P."/>
            <person name="Kushwaha B."/>
            <person name="Joshi C.G."/>
            <person name="Kumar D."/>
            <person name="Nagpure N.S."/>
            <person name="Sahoo L."/>
            <person name="Das S.P."/>
            <person name="Bit A."/>
            <person name="Patnaik S."/>
            <person name="Meher P.K."/>
            <person name="Jayasankar P."/>
            <person name="Koringa P.G."/>
            <person name="Patel N.V."/>
            <person name="Hinsu A.T."/>
            <person name="Kumar R."/>
            <person name="Pandey M."/>
            <person name="Agarwal S."/>
            <person name="Srivastava S."/>
            <person name="Singh M."/>
            <person name="Iquebal M.A."/>
            <person name="Jaiswal S."/>
            <person name="Angadi U.B."/>
            <person name="Kumar N."/>
            <person name="Raza M."/>
            <person name="Shah T.M."/>
            <person name="Rai A."/>
            <person name="Jena J.K."/>
        </authorList>
    </citation>
    <scope>NUCLEOTIDE SEQUENCE [LARGE SCALE GENOMIC DNA]</scope>
    <source>
        <strain evidence="2">DASCIFA01</strain>
        <tissue evidence="2">Testis</tissue>
    </source>
</reference>
<proteinExistence type="predicted"/>
<name>A0A498NT16_LABRO</name>
<organism evidence="2 3">
    <name type="scientific">Labeo rohita</name>
    <name type="common">Indian major carp</name>
    <name type="synonym">Cyprinus rohita</name>
    <dbReference type="NCBI Taxonomy" id="84645"/>
    <lineage>
        <taxon>Eukaryota</taxon>
        <taxon>Metazoa</taxon>
        <taxon>Chordata</taxon>
        <taxon>Craniata</taxon>
        <taxon>Vertebrata</taxon>
        <taxon>Euteleostomi</taxon>
        <taxon>Actinopterygii</taxon>
        <taxon>Neopterygii</taxon>
        <taxon>Teleostei</taxon>
        <taxon>Ostariophysi</taxon>
        <taxon>Cypriniformes</taxon>
        <taxon>Cyprinidae</taxon>
        <taxon>Labeoninae</taxon>
        <taxon>Labeonini</taxon>
        <taxon>Labeo</taxon>
    </lineage>
</organism>
<evidence type="ECO:0000256" key="1">
    <source>
        <dbReference type="SAM" id="MobiDB-lite"/>
    </source>
</evidence>
<comment type="caution">
    <text evidence="2">The sequence shown here is derived from an EMBL/GenBank/DDBJ whole genome shotgun (WGS) entry which is preliminary data.</text>
</comment>
<dbReference type="AlphaFoldDB" id="A0A498NT16"/>
<dbReference type="Proteomes" id="UP000290572">
    <property type="component" value="Unassembled WGS sequence"/>
</dbReference>
<sequence length="69" mass="7781">MVLETEVKLRQRASEVELDNQRTEAEQVGQRTKVQPGGRWSQTEPKVQAGRRLTKAVLEGRGSLETLYG</sequence>
<keyword evidence="3" id="KW-1185">Reference proteome</keyword>
<dbReference type="EMBL" id="QBIY01011170">
    <property type="protein sequence ID" value="RXN34719.1"/>
    <property type="molecule type" value="Genomic_DNA"/>
</dbReference>
<accession>A0A498NT16</accession>
<feature type="region of interest" description="Disordered" evidence="1">
    <location>
        <begin position="18"/>
        <end position="48"/>
    </location>
</feature>
<evidence type="ECO:0000313" key="3">
    <source>
        <dbReference type="Proteomes" id="UP000290572"/>
    </source>
</evidence>